<dbReference type="EMBL" id="KI669566">
    <property type="protein sequence ID" value="ETN18613.1"/>
    <property type="molecule type" value="Genomic_DNA"/>
</dbReference>
<dbReference type="GeneID" id="20190184"/>
<dbReference type="Gene3D" id="1.10.10.60">
    <property type="entry name" value="Homeodomain-like"/>
    <property type="match status" value="1"/>
</dbReference>
<dbReference type="Gene3D" id="3.30.420.10">
    <property type="entry name" value="Ribonuclease H-like superfamily/Ribonuclease H"/>
    <property type="match status" value="1"/>
</dbReference>
<feature type="domain" description="Tc3 transposase DNA binding" evidence="1">
    <location>
        <begin position="6"/>
        <end position="41"/>
    </location>
</feature>
<dbReference type="RefSeq" id="XP_008896643.1">
    <property type="nucleotide sequence ID" value="XM_008898395.1"/>
</dbReference>
<dbReference type="InterPro" id="IPR036397">
    <property type="entry name" value="RNaseH_sf"/>
</dbReference>
<accession>W2QZR9</accession>
<dbReference type="Pfam" id="PF11427">
    <property type="entry name" value="HTH_Tnp_Tc3_1"/>
    <property type="match status" value="1"/>
</dbReference>
<sequence length="118" mass="13255">MGIPTWLSDEERGRNLGLFEGGLYIRDIAKKIKRSRDAVVRALTGGRRDRRKPGRKPVVSERLARLLLRKGSGDYSAAQLKIESAWGSIEHSTLATLIESIPRRCIEVVEKKGGKTHY</sequence>
<name>W2QZR9_PHYN3</name>
<proteinExistence type="predicted"/>
<dbReference type="VEuPathDB" id="FungiDB:PPTG_21585"/>
<dbReference type="Proteomes" id="UP000018817">
    <property type="component" value="Unassembled WGS sequence"/>
</dbReference>
<reference evidence="3" key="1">
    <citation type="submission" date="2011-12" db="EMBL/GenBank/DDBJ databases">
        <authorList>
            <consortium name="The Broad Institute Genome Sequencing Platform"/>
            <person name="Russ C."/>
            <person name="Tyler B."/>
            <person name="Panabieres F."/>
            <person name="Shan W."/>
            <person name="Tripathy S."/>
            <person name="Grunwald N."/>
            <person name="Machado M."/>
            <person name="Young S.K."/>
            <person name="Zeng Q."/>
            <person name="Gargeya S."/>
            <person name="Fitzgerald M."/>
            <person name="Haas B."/>
            <person name="Abouelleil A."/>
            <person name="Alvarado L."/>
            <person name="Arachchi H.M."/>
            <person name="Berlin A."/>
            <person name="Chapman S.B."/>
            <person name="Gearin G."/>
            <person name="Goldberg J."/>
            <person name="Griggs A."/>
            <person name="Gujja S."/>
            <person name="Hansen M."/>
            <person name="Heiman D."/>
            <person name="Howarth C."/>
            <person name="Larimer J."/>
            <person name="Lui A."/>
            <person name="MacDonald P.J.P."/>
            <person name="McCowen C."/>
            <person name="Montmayeur A."/>
            <person name="Murphy C."/>
            <person name="Neiman D."/>
            <person name="Pearson M."/>
            <person name="Priest M."/>
            <person name="Roberts A."/>
            <person name="Saif S."/>
            <person name="Shea T."/>
            <person name="Sisk P."/>
            <person name="Stolte C."/>
            <person name="Sykes S."/>
            <person name="Wortman J."/>
            <person name="Nusbaum C."/>
            <person name="Birren B."/>
        </authorList>
    </citation>
    <scope>NUCLEOTIDE SEQUENCE [LARGE SCALE GENOMIC DNA]</scope>
    <source>
        <strain evidence="3">INRA-310</strain>
    </source>
</reference>
<dbReference type="GO" id="GO:0003677">
    <property type="term" value="F:DNA binding"/>
    <property type="evidence" value="ECO:0007669"/>
    <property type="project" value="InterPro"/>
</dbReference>
<evidence type="ECO:0000313" key="3">
    <source>
        <dbReference type="Proteomes" id="UP000018817"/>
    </source>
</evidence>
<dbReference type="AlphaFoldDB" id="W2QZR9"/>
<evidence type="ECO:0000313" key="2">
    <source>
        <dbReference type="EMBL" id="ETN18613.1"/>
    </source>
</evidence>
<gene>
    <name evidence="2" type="ORF">PPTG_21585</name>
</gene>
<reference evidence="2 3" key="2">
    <citation type="submission" date="2013-11" db="EMBL/GenBank/DDBJ databases">
        <title>The Genome Sequence of Phytophthora parasitica INRA-310.</title>
        <authorList>
            <consortium name="The Broad Institute Genomics Platform"/>
            <person name="Russ C."/>
            <person name="Tyler B."/>
            <person name="Panabieres F."/>
            <person name="Shan W."/>
            <person name="Tripathy S."/>
            <person name="Grunwald N."/>
            <person name="Machado M."/>
            <person name="Johnson C.S."/>
            <person name="Arredondo F."/>
            <person name="Hong C."/>
            <person name="Coffey M."/>
            <person name="Young S.K."/>
            <person name="Zeng Q."/>
            <person name="Gargeya S."/>
            <person name="Fitzgerald M."/>
            <person name="Abouelleil A."/>
            <person name="Alvarado L."/>
            <person name="Chapman S.B."/>
            <person name="Gainer-Dewar J."/>
            <person name="Goldberg J."/>
            <person name="Griggs A."/>
            <person name="Gujja S."/>
            <person name="Hansen M."/>
            <person name="Howarth C."/>
            <person name="Imamovic A."/>
            <person name="Ireland A."/>
            <person name="Larimer J."/>
            <person name="McCowan C."/>
            <person name="Murphy C."/>
            <person name="Pearson M."/>
            <person name="Poon T.W."/>
            <person name="Priest M."/>
            <person name="Roberts A."/>
            <person name="Saif S."/>
            <person name="Shea T."/>
            <person name="Sykes S."/>
            <person name="Wortman J."/>
            <person name="Nusbaum C."/>
            <person name="Birren B."/>
        </authorList>
    </citation>
    <scope>NUCLEOTIDE SEQUENCE [LARGE SCALE GENOMIC DNA]</scope>
    <source>
        <strain evidence="2 3">INRA-310</strain>
    </source>
</reference>
<evidence type="ECO:0000259" key="1">
    <source>
        <dbReference type="Pfam" id="PF11427"/>
    </source>
</evidence>
<organism evidence="2 3">
    <name type="scientific">Phytophthora nicotianae (strain INRA-310)</name>
    <name type="common">Phytophthora parasitica</name>
    <dbReference type="NCBI Taxonomy" id="761204"/>
    <lineage>
        <taxon>Eukaryota</taxon>
        <taxon>Sar</taxon>
        <taxon>Stramenopiles</taxon>
        <taxon>Oomycota</taxon>
        <taxon>Peronosporomycetes</taxon>
        <taxon>Peronosporales</taxon>
        <taxon>Peronosporaceae</taxon>
        <taxon>Phytophthora</taxon>
    </lineage>
</organism>
<protein>
    <recommendedName>
        <fullName evidence="1">Tc3 transposase DNA binding domain-containing protein</fullName>
    </recommendedName>
</protein>
<dbReference type="InterPro" id="IPR025898">
    <property type="entry name" value="Tc3_transposase_DNA-bd_dom"/>
</dbReference>